<dbReference type="SUPFAM" id="SSF51445">
    <property type="entry name" value="(Trans)glycosidases"/>
    <property type="match status" value="1"/>
</dbReference>
<comment type="catalytic activity">
    <reaction evidence="1">
        <text>Random endo-hydrolysis of N-acetyl-beta-D-glucosaminide (1-&gt;4)-beta-linkages in chitin and chitodextrins.</text>
        <dbReference type="EC" id="3.2.1.14"/>
    </reaction>
</comment>
<keyword evidence="6" id="KW-0624">Polysaccharide degradation</keyword>
<sequence length="461" mass="50065">MDPREKLYRAAKALCDDFAAKTDVETLLSHFSKTYDCTAIEHGEQALAPFLGWPYQHIAGVKAYFTQLAELLTYEDMQFSEWIVDSHTRKVAVKGQAKFTWIETSQSWDETFTYSLDFDHELKVTDYQVWADSGAAYLARIGKLNEVRESKSPLDATAFAGLDTTAQGILEVSTKVSTAAPHFVVYSDQYISGLTGPPPVAQVKGWNVFALSFLLTEGAYDKAEEWTQLTAAQRSTVKAQYKAAGISLIVSLFGSTDVPTSSGADPVKTAQTMAAWVKKYSLDGVDVDYEDFGAMDARDGSAENWLISFTKALRVELPVGQYILTHAPVAPWFSPTQYSSGAYLKVDKAVGSQIDWYNVQFYNQGAKEYTTCAGLLTTSSSAWPNTSLFQIAASGVPKNKLVIGKPGGPGSATNGYMAPAALAKCAAQAKAKGWSGGIMAWEFPAASSSWITTVRGAAFPL</sequence>
<dbReference type="PROSITE" id="PS01095">
    <property type="entry name" value="GH18_1"/>
    <property type="match status" value="1"/>
</dbReference>
<dbReference type="Gene3D" id="3.10.450.50">
    <property type="match status" value="1"/>
</dbReference>
<keyword evidence="2 7" id="KW-0378">Hydrolase</keyword>
<dbReference type="InterPro" id="IPR001223">
    <property type="entry name" value="Glyco_hydro18_cat"/>
</dbReference>
<keyword evidence="5 7" id="KW-0326">Glycosidase</keyword>
<name>A0A165YT14_9AGAM</name>
<dbReference type="Pfam" id="PF00704">
    <property type="entry name" value="Glyco_hydro_18"/>
    <property type="match status" value="1"/>
</dbReference>
<gene>
    <name evidence="10" type="ORF">FIBSPDRAFT_1051604</name>
</gene>
<evidence type="ECO:0000313" key="10">
    <source>
        <dbReference type="EMBL" id="KZP09884.1"/>
    </source>
</evidence>
<dbReference type="Proteomes" id="UP000076532">
    <property type="component" value="Unassembled WGS sequence"/>
</dbReference>
<accession>A0A165YT14</accession>
<dbReference type="GO" id="GO:0000272">
    <property type="term" value="P:polysaccharide catabolic process"/>
    <property type="evidence" value="ECO:0007669"/>
    <property type="project" value="UniProtKB-KW"/>
</dbReference>
<dbReference type="AlphaFoldDB" id="A0A165YT14"/>
<reference evidence="10 11" key="1">
    <citation type="journal article" date="2016" name="Mol. Biol. Evol.">
        <title>Comparative Genomics of Early-Diverging Mushroom-Forming Fungi Provides Insights into the Origins of Lignocellulose Decay Capabilities.</title>
        <authorList>
            <person name="Nagy L.G."/>
            <person name="Riley R."/>
            <person name="Tritt A."/>
            <person name="Adam C."/>
            <person name="Daum C."/>
            <person name="Floudas D."/>
            <person name="Sun H."/>
            <person name="Yadav J.S."/>
            <person name="Pangilinan J."/>
            <person name="Larsson K.H."/>
            <person name="Matsuura K."/>
            <person name="Barry K."/>
            <person name="Labutti K."/>
            <person name="Kuo R."/>
            <person name="Ohm R.A."/>
            <person name="Bhattacharya S.S."/>
            <person name="Shirouzu T."/>
            <person name="Yoshinaga Y."/>
            <person name="Martin F.M."/>
            <person name="Grigoriev I.V."/>
            <person name="Hibbett D.S."/>
        </authorList>
    </citation>
    <scope>NUCLEOTIDE SEQUENCE [LARGE SCALE GENOMIC DNA]</scope>
    <source>
        <strain evidence="10 11">CBS 109695</strain>
    </source>
</reference>
<evidence type="ECO:0000256" key="1">
    <source>
        <dbReference type="ARBA" id="ARBA00000822"/>
    </source>
</evidence>
<evidence type="ECO:0000256" key="2">
    <source>
        <dbReference type="ARBA" id="ARBA00022801"/>
    </source>
</evidence>
<dbReference type="CDD" id="cd00598">
    <property type="entry name" value="GH18_chitinase-like"/>
    <property type="match status" value="1"/>
</dbReference>
<dbReference type="InterPro" id="IPR017853">
    <property type="entry name" value="GH"/>
</dbReference>
<keyword evidence="4" id="KW-0119">Carbohydrate metabolism</keyword>
<dbReference type="OrthoDB" id="3352776at2759"/>
<evidence type="ECO:0000256" key="4">
    <source>
        <dbReference type="ARBA" id="ARBA00023277"/>
    </source>
</evidence>
<dbReference type="Gene3D" id="3.20.20.80">
    <property type="entry name" value="Glycosidases"/>
    <property type="match status" value="1"/>
</dbReference>
<evidence type="ECO:0000313" key="11">
    <source>
        <dbReference type="Proteomes" id="UP000076532"/>
    </source>
</evidence>
<evidence type="ECO:0000256" key="6">
    <source>
        <dbReference type="ARBA" id="ARBA00023326"/>
    </source>
</evidence>
<dbReference type="STRING" id="436010.A0A165YT14"/>
<keyword evidence="3" id="KW-0146">Chitin degradation</keyword>
<organism evidence="10 11">
    <name type="scientific">Athelia psychrophila</name>
    <dbReference type="NCBI Taxonomy" id="1759441"/>
    <lineage>
        <taxon>Eukaryota</taxon>
        <taxon>Fungi</taxon>
        <taxon>Dikarya</taxon>
        <taxon>Basidiomycota</taxon>
        <taxon>Agaricomycotina</taxon>
        <taxon>Agaricomycetes</taxon>
        <taxon>Agaricomycetidae</taxon>
        <taxon>Atheliales</taxon>
        <taxon>Atheliaceae</taxon>
        <taxon>Athelia</taxon>
    </lineage>
</organism>
<feature type="domain" description="GH18" evidence="9">
    <location>
        <begin position="181"/>
        <end position="461"/>
    </location>
</feature>
<evidence type="ECO:0000256" key="3">
    <source>
        <dbReference type="ARBA" id="ARBA00023024"/>
    </source>
</evidence>
<dbReference type="GO" id="GO:0008843">
    <property type="term" value="F:endochitinase activity"/>
    <property type="evidence" value="ECO:0007669"/>
    <property type="project" value="UniProtKB-EC"/>
</dbReference>
<evidence type="ECO:0000256" key="7">
    <source>
        <dbReference type="RuleBase" id="RU000489"/>
    </source>
</evidence>
<evidence type="ECO:0000259" key="9">
    <source>
        <dbReference type="PROSITE" id="PS51910"/>
    </source>
</evidence>
<proteinExistence type="inferred from homology"/>
<evidence type="ECO:0000256" key="8">
    <source>
        <dbReference type="RuleBase" id="RU004453"/>
    </source>
</evidence>
<dbReference type="InterPro" id="IPR001579">
    <property type="entry name" value="Glyco_hydro_18_chit_AS"/>
</dbReference>
<evidence type="ECO:0000256" key="5">
    <source>
        <dbReference type="ARBA" id="ARBA00023295"/>
    </source>
</evidence>
<dbReference type="GO" id="GO:0006032">
    <property type="term" value="P:chitin catabolic process"/>
    <property type="evidence" value="ECO:0007669"/>
    <property type="project" value="UniProtKB-KW"/>
</dbReference>
<dbReference type="EMBL" id="KV417690">
    <property type="protein sequence ID" value="KZP09884.1"/>
    <property type="molecule type" value="Genomic_DNA"/>
</dbReference>
<dbReference type="PROSITE" id="PS51910">
    <property type="entry name" value="GH18_2"/>
    <property type="match status" value="1"/>
</dbReference>
<protein>
    <submittedName>
        <fullName evidence="10">Glycoside hydrolase family 18 protein</fullName>
    </submittedName>
</protein>
<comment type="similarity">
    <text evidence="8">Belongs to the glycosyl hydrolase 18 family.</text>
</comment>
<keyword evidence="11" id="KW-1185">Reference proteome</keyword>